<proteinExistence type="predicted"/>
<dbReference type="InterPro" id="IPR009057">
    <property type="entry name" value="Homeodomain-like_sf"/>
</dbReference>
<dbReference type="GO" id="GO:0003700">
    <property type="term" value="F:DNA-binding transcription factor activity"/>
    <property type="evidence" value="ECO:0007669"/>
    <property type="project" value="InterPro"/>
</dbReference>
<dbReference type="PRINTS" id="PR00032">
    <property type="entry name" value="HTHARAC"/>
</dbReference>
<accession>D9TGN3</accession>
<dbReference type="PANTHER" id="PTHR43280:SF28">
    <property type="entry name" value="HTH-TYPE TRANSCRIPTIONAL ACTIVATOR RHAS"/>
    <property type="match status" value="1"/>
</dbReference>
<dbReference type="PANTHER" id="PTHR43280">
    <property type="entry name" value="ARAC-FAMILY TRANSCRIPTIONAL REGULATOR"/>
    <property type="match status" value="1"/>
</dbReference>
<evidence type="ECO:0000313" key="7">
    <source>
        <dbReference type="Proteomes" id="UP000000347"/>
    </source>
</evidence>
<dbReference type="InterPro" id="IPR018060">
    <property type="entry name" value="HTH_AraC"/>
</dbReference>
<keyword evidence="2" id="KW-0238">DNA-binding</keyword>
<evidence type="ECO:0000259" key="5">
    <source>
        <dbReference type="PROSITE" id="PS01124"/>
    </source>
</evidence>
<dbReference type="SMART" id="SM00342">
    <property type="entry name" value="HTH_ARAC"/>
    <property type="match status" value="1"/>
</dbReference>
<dbReference type="AlphaFoldDB" id="D9TGN3"/>
<keyword evidence="4" id="KW-1133">Transmembrane helix</keyword>
<dbReference type="EMBL" id="CP002164">
    <property type="protein sequence ID" value="ADL43353.1"/>
    <property type="molecule type" value="Genomic_DNA"/>
</dbReference>
<evidence type="ECO:0000313" key="6">
    <source>
        <dbReference type="EMBL" id="ADL43353.1"/>
    </source>
</evidence>
<dbReference type="PROSITE" id="PS01124">
    <property type="entry name" value="HTH_ARAC_FAMILY_2"/>
    <property type="match status" value="1"/>
</dbReference>
<protein>
    <submittedName>
        <fullName evidence="6">Transcriptional regulator, AraC family</fullName>
    </submittedName>
</protein>
<keyword evidence="4" id="KW-0812">Transmembrane</keyword>
<dbReference type="InterPro" id="IPR020449">
    <property type="entry name" value="Tscrpt_reg_AraC-type_HTH"/>
</dbReference>
<name>D9TGN3_CALOO</name>
<evidence type="ECO:0000256" key="1">
    <source>
        <dbReference type="ARBA" id="ARBA00023015"/>
    </source>
</evidence>
<dbReference type="Gene3D" id="1.10.10.60">
    <property type="entry name" value="Homeodomain-like"/>
    <property type="match status" value="2"/>
</dbReference>
<dbReference type="STRING" id="608506.COB47_2101"/>
<feature type="transmembrane region" description="Helical" evidence="4">
    <location>
        <begin position="300"/>
        <end position="321"/>
    </location>
</feature>
<dbReference type="RefSeq" id="WP_013291348.1">
    <property type="nucleotide sequence ID" value="NC_014392.1"/>
</dbReference>
<evidence type="ECO:0000256" key="3">
    <source>
        <dbReference type="ARBA" id="ARBA00023163"/>
    </source>
</evidence>
<dbReference type="KEGG" id="cob:COB47_2101"/>
<reference evidence="6 7" key="1">
    <citation type="journal article" date="2010" name="J. Bacteriol.">
        <title>Complete genome sequence of the cellulolytic thermophile Caldicellulosiruptor obsidiansis OB47T.</title>
        <authorList>
            <person name="Elkins J.G."/>
            <person name="Lochner A."/>
            <person name="Hamilton-Brehm S.D."/>
            <person name="Davenport K.W."/>
            <person name="Podar M."/>
            <person name="Brown S.D."/>
            <person name="Land M.L."/>
            <person name="Hauser L.J."/>
            <person name="Klingeman D.M."/>
            <person name="Raman B."/>
            <person name="Goodwin L.A."/>
            <person name="Tapia R."/>
            <person name="Meincke L.J."/>
            <person name="Detter J.C."/>
            <person name="Bruce D.C."/>
            <person name="Han C.S."/>
            <person name="Palumbo A.V."/>
            <person name="Cottingham R.W."/>
            <person name="Keller M."/>
            <person name="Graham D.E."/>
        </authorList>
    </citation>
    <scope>NUCLEOTIDE SEQUENCE [LARGE SCALE GENOMIC DNA]</scope>
    <source>
        <strain evidence="7">ATCC BAA-2073 / strain OB47</strain>
    </source>
</reference>
<dbReference type="SUPFAM" id="SSF46689">
    <property type="entry name" value="Homeodomain-like"/>
    <property type="match status" value="1"/>
</dbReference>
<dbReference type="HOGENOM" id="CLU_019175_1_0_9"/>
<sequence length="773" mass="89914">MFKKILWRFVFSYLIIFFIPLFIGLGAYFNVKDIMMNNLYRYNRTTLIQLEDKVENEVLKSVESLADWVNLNPYYFIFLPEAKEALDSSDRLLNIRNLCREIYSQTYKNSYILDAFIYIPSEKLIIGPSYTTTPYNYYMYINRPLDMSYEKWLEFLSGEYKMKYISSFKIKADYKNLSTIVFANTLSRWIIDGKNANVFVIIDQSKIVSTMKEIISYPKGAMWILDRDNNQILKVFAENQNIALPKLDFSIYDSFNIRELNLKGQKWIVYYVISPLYGWKYISMVPVDSFFEDVRRVRNLSLLLLGLMSIVGSILIFFFSLQNYRPLSEIKSLLQSNSENKETKNSKNEFDVIRDLVIHTLSKEEEMKKQIMRFTPIIKNNLLYQLLVGGILPESIGELELKTVGIEKQSGKFVVCLVEIDDCSGFIKDESDSEYALVTLVVTNVLDELLDTNNFKHWDVLFSRTKLSVIVEIKDSFEESMAKLSSLFENMIEFLEKNFKIYVSVGISGEVLGIINLKFAYEQAEKVLGLKFVKPNMKIFKFSELSQDITSEKEFLPKDIENRIINSVKEGKVEGIYEVFENIRSHITAANSPHMAKMILIYLYGLYYQLLNSIPNTVGEKQKPEPEKVMRLIIDEKNPKKVLQALQEDYRILAESVIVNKQKMGNDLISNILEYIHQQYSSSEISLSTIADKFNITPQYLSAIFKEKTGQNISDYIQNLRMNRAKELLLSTDYPVSQIAKMIGYTEVSGFTKAFKKFEGVSPNKFRELNKQQ</sequence>
<keyword evidence="4" id="KW-0472">Membrane</keyword>
<keyword evidence="1" id="KW-0805">Transcription regulation</keyword>
<keyword evidence="7" id="KW-1185">Reference proteome</keyword>
<dbReference type="OrthoDB" id="9779969at2"/>
<dbReference type="Proteomes" id="UP000000347">
    <property type="component" value="Chromosome"/>
</dbReference>
<dbReference type="eggNOG" id="COG2207">
    <property type="taxonomic scope" value="Bacteria"/>
</dbReference>
<evidence type="ECO:0000256" key="2">
    <source>
        <dbReference type="ARBA" id="ARBA00023125"/>
    </source>
</evidence>
<organism evidence="6 7">
    <name type="scientific">Caldicellulosiruptor obsidiansis (strain ATCC BAA-2073 / JCM 16842 / OB47)</name>
    <dbReference type="NCBI Taxonomy" id="608506"/>
    <lineage>
        <taxon>Bacteria</taxon>
        <taxon>Bacillati</taxon>
        <taxon>Bacillota</taxon>
        <taxon>Bacillota incertae sedis</taxon>
        <taxon>Caldicellulosiruptorales</taxon>
        <taxon>Caldicellulosiruptoraceae</taxon>
        <taxon>Caldicellulosiruptor</taxon>
    </lineage>
</organism>
<dbReference type="GO" id="GO:0043565">
    <property type="term" value="F:sequence-specific DNA binding"/>
    <property type="evidence" value="ECO:0007669"/>
    <property type="project" value="InterPro"/>
</dbReference>
<feature type="transmembrane region" description="Helical" evidence="4">
    <location>
        <begin position="6"/>
        <end position="31"/>
    </location>
</feature>
<evidence type="ECO:0000256" key="4">
    <source>
        <dbReference type="SAM" id="Phobius"/>
    </source>
</evidence>
<gene>
    <name evidence="6" type="ordered locus">COB47_2101</name>
</gene>
<feature type="domain" description="HTH araC/xylS-type" evidence="5">
    <location>
        <begin position="670"/>
        <end position="769"/>
    </location>
</feature>
<keyword evidence="3" id="KW-0804">Transcription</keyword>
<dbReference type="Pfam" id="PF12833">
    <property type="entry name" value="HTH_18"/>
    <property type="match status" value="1"/>
</dbReference>